<sequence>MGLFVTWDSANGRRRSVYERGGGVIDYSLGTAYTILPQQSNAKGNENSISFFLLEADRFKGFFLLFPMHAMVEGNLSFEMSSKVDVL</sequence>
<comment type="caution">
    <text evidence="1">The sequence shown here is derived from an EMBL/GenBank/DDBJ whole genome shotgun (WGS) entry which is preliminary data.</text>
</comment>
<dbReference type="Proteomes" id="UP001595075">
    <property type="component" value="Unassembled WGS sequence"/>
</dbReference>
<protein>
    <submittedName>
        <fullName evidence="1">Uncharacterized protein</fullName>
    </submittedName>
</protein>
<evidence type="ECO:0000313" key="2">
    <source>
        <dbReference type="Proteomes" id="UP001595075"/>
    </source>
</evidence>
<keyword evidence="2" id="KW-1185">Reference proteome</keyword>
<organism evidence="1 2">
    <name type="scientific">Oculimacula yallundae</name>
    <dbReference type="NCBI Taxonomy" id="86028"/>
    <lineage>
        <taxon>Eukaryota</taxon>
        <taxon>Fungi</taxon>
        <taxon>Dikarya</taxon>
        <taxon>Ascomycota</taxon>
        <taxon>Pezizomycotina</taxon>
        <taxon>Leotiomycetes</taxon>
        <taxon>Helotiales</taxon>
        <taxon>Ploettnerulaceae</taxon>
        <taxon>Oculimacula</taxon>
    </lineage>
</organism>
<reference evidence="1 2" key="1">
    <citation type="journal article" date="2024" name="Commun. Biol.">
        <title>Comparative genomic analysis of thermophilic fungi reveals convergent evolutionary adaptations and gene losses.</title>
        <authorList>
            <person name="Steindorff A.S."/>
            <person name="Aguilar-Pontes M.V."/>
            <person name="Robinson A.J."/>
            <person name="Andreopoulos B."/>
            <person name="LaButti K."/>
            <person name="Kuo A."/>
            <person name="Mondo S."/>
            <person name="Riley R."/>
            <person name="Otillar R."/>
            <person name="Haridas S."/>
            <person name="Lipzen A."/>
            <person name="Grimwood J."/>
            <person name="Schmutz J."/>
            <person name="Clum A."/>
            <person name="Reid I.D."/>
            <person name="Moisan M.C."/>
            <person name="Butler G."/>
            <person name="Nguyen T.T.M."/>
            <person name="Dewar K."/>
            <person name="Conant G."/>
            <person name="Drula E."/>
            <person name="Henrissat B."/>
            <person name="Hansel C."/>
            <person name="Singer S."/>
            <person name="Hutchinson M.I."/>
            <person name="de Vries R.P."/>
            <person name="Natvig D.O."/>
            <person name="Powell A.J."/>
            <person name="Tsang A."/>
            <person name="Grigoriev I.V."/>
        </authorList>
    </citation>
    <scope>NUCLEOTIDE SEQUENCE [LARGE SCALE GENOMIC DNA]</scope>
    <source>
        <strain evidence="1 2">CBS 494.80</strain>
    </source>
</reference>
<accession>A0ABR4CD89</accession>
<proteinExistence type="predicted"/>
<dbReference type="EMBL" id="JAZHXI010000009">
    <property type="protein sequence ID" value="KAL2067904.1"/>
    <property type="molecule type" value="Genomic_DNA"/>
</dbReference>
<gene>
    <name evidence="1" type="ORF">VTL71DRAFT_16002</name>
</gene>
<name>A0ABR4CD89_9HELO</name>
<evidence type="ECO:0000313" key="1">
    <source>
        <dbReference type="EMBL" id="KAL2067904.1"/>
    </source>
</evidence>